<dbReference type="EMBL" id="Z95398">
    <property type="protein sequence ID" value="CAB08814.1"/>
    <property type="molecule type" value="Genomic_DNA"/>
</dbReference>
<organism evidence="1">
    <name type="scientific">Mycobacterium leprae</name>
    <dbReference type="NCBI Taxonomy" id="1769"/>
    <lineage>
        <taxon>Bacteria</taxon>
        <taxon>Bacillati</taxon>
        <taxon>Actinomycetota</taxon>
        <taxon>Actinomycetes</taxon>
        <taxon>Mycobacteriales</taxon>
        <taxon>Mycobacteriaceae</taxon>
        <taxon>Mycobacterium</taxon>
    </lineage>
</organism>
<evidence type="ECO:0000313" key="1">
    <source>
        <dbReference type="EMBL" id="CAB08814.1"/>
    </source>
</evidence>
<reference evidence="1" key="3">
    <citation type="submission" date="1997-05" db="EMBL/GenBank/DDBJ databases">
        <authorList>
            <person name="Parkhill J."/>
            <person name="Barrell B.G."/>
            <person name="Rajandream M.A."/>
        </authorList>
    </citation>
    <scope>NUCLEOTIDE SEQUENCE</scope>
</reference>
<reference evidence="1" key="2">
    <citation type="submission" date="1997-05" db="EMBL/GenBank/DDBJ databases">
        <authorList>
            <person name="Hamlin N."/>
            <person name="Churcher C.M."/>
        </authorList>
    </citation>
    <scope>NUCLEOTIDE SEQUENCE</scope>
</reference>
<name>O06082_MYCLR</name>
<sequence length="261" mass="28987">MKLICRKLEIDLESNAIDLDKPMTIPVTEEATVAAVLETPEPPAPTARSGNCVEARASFAPPARCVMLIWDAPNLDMGLDAIVDHHHRNALERPCFDALGRWLFTCNTEVAVGYPDSTIGLKGTMFTNIAQASADVVRLWVDTLRNVEFVIFVKPKIDEDSHMLGRIKGRYNEGLAVQVVVSAYSQALRQTLERTAHAVIDVQMIGFREHTSWALASAILEFADLEDIAGVFRESLPRISLDSLPAQGEWCAPFPGRWLRY</sequence>
<accession>O06082</accession>
<proteinExistence type="predicted"/>
<dbReference type="AlphaFoldDB" id="O06082"/>
<reference evidence="1" key="1">
    <citation type="journal article" date="1993" name="Mol. Microbiol.">
        <title>Use of an ordered cosmid library to deduce the genomic organization of Mycobacterium leprae.</title>
        <authorList>
            <person name="Eiglmeier K."/>
            <person name="Honore N."/>
            <person name="Woods S.A."/>
            <person name="Caudron B."/>
            <person name="Cole S.T."/>
        </authorList>
    </citation>
    <scope>NUCLEOTIDE SEQUENCE</scope>
</reference>
<protein>
    <submittedName>
        <fullName evidence="1">Uncharacterized protein MLCL622.19c</fullName>
    </submittedName>
</protein>
<gene>
    <name evidence="1" type="primary">MLCL622.19c</name>
</gene>